<dbReference type="KEGG" id="halx:M0R89_01295"/>
<proteinExistence type="predicted"/>
<dbReference type="AlphaFoldDB" id="A0A8U0HVI1"/>
<gene>
    <name evidence="2" type="ORF">M0R89_01295</name>
</gene>
<evidence type="ECO:0000313" key="2">
    <source>
        <dbReference type="EMBL" id="UPV74721.1"/>
    </source>
</evidence>
<dbReference type="EMBL" id="CP096659">
    <property type="protein sequence ID" value="UPV74721.1"/>
    <property type="molecule type" value="Genomic_DNA"/>
</dbReference>
<evidence type="ECO:0000256" key="1">
    <source>
        <dbReference type="SAM" id="MobiDB-lite"/>
    </source>
</evidence>
<evidence type="ECO:0000313" key="3">
    <source>
        <dbReference type="Proteomes" id="UP000830729"/>
    </source>
</evidence>
<feature type="region of interest" description="Disordered" evidence="1">
    <location>
        <begin position="30"/>
        <end position="49"/>
    </location>
</feature>
<keyword evidence="3" id="KW-1185">Reference proteome</keyword>
<feature type="compositionally biased region" description="Basic and acidic residues" evidence="1">
    <location>
        <begin position="15"/>
        <end position="25"/>
    </location>
</feature>
<dbReference type="RefSeq" id="WP_248650765.1">
    <property type="nucleotide sequence ID" value="NZ_CP096659.1"/>
</dbReference>
<accession>A0A8U0HVI1</accession>
<dbReference type="GeneID" id="72183792"/>
<reference evidence="2 3" key="1">
    <citation type="submission" date="2022-04" db="EMBL/GenBank/DDBJ databases">
        <title>Diverse halophilic archaea isolated from saline environments.</title>
        <authorList>
            <person name="Cui H.-L."/>
        </authorList>
    </citation>
    <scope>NUCLEOTIDE SEQUENCE [LARGE SCALE GENOMIC DNA]</scope>
    <source>
        <strain evidence="2 3">XZYJT49</strain>
    </source>
</reference>
<sequence length="104" mass="11328">MNDFDAELDGPTRVPDADRFDAGLLPRDHARNGATFARRPGEESGPTRMYRAVPVRVESAPTTLVVGPWFDAPASRAYRIEAVREVPSGGLATVRFRATDADAE</sequence>
<protein>
    <submittedName>
        <fullName evidence="2">Uncharacterized protein</fullName>
    </submittedName>
</protein>
<name>A0A8U0HVI1_9EURY</name>
<organism evidence="2 3">
    <name type="scientific">Halorussus limi</name>
    <dbReference type="NCBI Taxonomy" id="2938695"/>
    <lineage>
        <taxon>Archaea</taxon>
        <taxon>Methanobacteriati</taxon>
        <taxon>Methanobacteriota</taxon>
        <taxon>Stenosarchaea group</taxon>
        <taxon>Halobacteria</taxon>
        <taxon>Halobacteriales</taxon>
        <taxon>Haladaptataceae</taxon>
        <taxon>Halorussus</taxon>
    </lineage>
</organism>
<dbReference type="Proteomes" id="UP000830729">
    <property type="component" value="Chromosome"/>
</dbReference>
<feature type="region of interest" description="Disordered" evidence="1">
    <location>
        <begin position="1"/>
        <end position="25"/>
    </location>
</feature>